<keyword evidence="2" id="KW-1185">Reference proteome</keyword>
<dbReference type="RefSeq" id="WP_164452092.1">
    <property type="nucleotide sequence ID" value="NZ_JAAIJQ010000015.1"/>
</dbReference>
<organism evidence="1 2">
    <name type="scientific">Thiorhodococcus minor</name>
    <dbReference type="NCBI Taxonomy" id="57489"/>
    <lineage>
        <taxon>Bacteria</taxon>
        <taxon>Pseudomonadati</taxon>
        <taxon>Pseudomonadota</taxon>
        <taxon>Gammaproteobacteria</taxon>
        <taxon>Chromatiales</taxon>
        <taxon>Chromatiaceae</taxon>
        <taxon>Thiorhodococcus</taxon>
    </lineage>
</organism>
<gene>
    <name evidence="1" type="ORF">G3446_07080</name>
</gene>
<evidence type="ECO:0000313" key="2">
    <source>
        <dbReference type="Proteomes" id="UP000483379"/>
    </source>
</evidence>
<dbReference type="EMBL" id="JAAIJQ010000015">
    <property type="protein sequence ID" value="NEV61653.1"/>
    <property type="molecule type" value="Genomic_DNA"/>
</dbReference>
<sequence length="113" mass="13151">MAKPRNFFYFRVIPGDMELRTKGVSRDAELILHRLMRVYFTRDREIPATPAKIANLVGFTEGEVHDAWEDLAELIDIGGSEVRIPWFDAEVEEAQRRSQQGQHAAKRRWEGRP</sequence>
<dbReference type="Proteomes" id="UP000483379">
    <property type="component" value="Unassembled WGS sequence"/>
</dbReference>
<comment type="caution">
    <text evidence="1">The sequence shown here is derived from an EMBL/GenBank/DDBJ whole genome shotgun (WGS) entry which is preliminary data.</text>
</comment>
<protein>
    <submittedName>
        <fullName evidence="1">Uncharacterized protein</fullName>
    </submittedName>
</protein>
<name>A0A6M0JYD2_9GAMM</name>
<evidence type="ECO:0000313" key="1">
    <source>
        <dbReference type="EMBL" id="NEV61653.1"/>
    </source>
</evidence>
<accession>A0A6M0JYD2</accession>
<dbReference type="AlphaFoldDB" id="A0A6M0JYD2"/>
<proteinExistence type="predicted"/>
<reference evidence="1 2" key="1">
    <citation type="submission" date="2020-02" db="EMBL/GenBank/DDBJ databases">
        <title>Genome sequences of Thiorhodococcus mannitoliphagus and Thiorhodococcus minor, purple sulfur photosynthetic bacteria in the gammaproteobacterial family, Chromatiaceae.</title>
        <authorList>
            <person name="Aviles F.A."/>
            <person name="Meyer T.E."/>
            <person name="Kyndt J.A."/>
        </authorList>
    </citation>
    <scope>NUCLEOTIDE SEQUENCE [LARGE SCALE GENOMIC DNA]</scope>
    <source>
        <strain evidence="1 2">DSM 11518</strain>
    </source>
</reference>